<keyword evidence="6" id="KW-0521">NADP</keyword>
<evidence type="ECO:0000313" key="16">
    <source>
        <dbReference type="Proteomes" id="UP000177309"/>
    </source>
</evidence>
<evidence type="ECO:0000256" key="10">
    <source>
        <dbReference type="ARBA" id="ARBA00048802"/>
    </source>
</evidence>
<evidence type="ECO:0000256" key="5">
    <source>
        <dbReference type="ARBA" id="ARBA00022694"/>
    </source>
</evidence>
<keyword evidence="13" id="KW-0547">Nucleotide-binding</keyword>
<evidence type="ECO:0000256" key="9">
    <source>
        <dbReference type="ARBA" id="ARBA00048205"/>
    </source>
</evidence>
<keyword evidence="7" id="KW-0694">RNA-binding</keyword>
<feature type="binding site" evidence="13">
    <location>
        <position position="70"/>
    </location>
    <ligand>
        <name>FMN</name>
        <dbReference type="ChEBI" id="CHEBI:58210"/>
    </ligand>
</feature>
<gene>
    <name evidence="15" type="ORF">A2462_03365</name>
</gene>
<dbReference type="PANTHER" id="PTHR45846">
    <property type="entry name" value="TRNA-DIHYDROURIDINE(47) SYNTHASE [NAD(P)(+)]-LIKE"/>
    <property type="match status" value="1"/>
</dbReference>
<dbReference type="GO" id="GO:0000049">
    <property type="term" value="F:tRNA binding"/>
    <property type="evidence" value="ECO:0007669"/>
    <property type="project" value="UniProtKB-KW"/>
</dbReference>
<dbReference type="PIRSF" id="PIRSF006621">
    <property type="entry name" value="Dus"/>
    <property type="match status" value="1"/>
</dbReference>
<dbReference type="InterPro" id="IPR013785">
    <property type="entry name" value="Aldolase_TIM"/>
</dbReference>
<dbReference type="EC" id="1.3.1.-" evidence="11"/>
<reference evidence="15 16" key="1">
    <citation type="journal article" date="2016" name="Nat. Commun.">
        <title>Thousands of microbial genomes shed light on interconnected biogeochemical processes in an aquifer system.</title>
        <authorList>
            <person name="Anantharaman K."/>
            <person name="Brown C.T."/>
            <person name="Hug L.A."/>
            <person name="Sharon I."/>
            <person name="Castelle C.J."/>
            <person name="Probst A.J."/>
            <person name="Thomas B.C."/>
            <person name="Singh A."/>
            <person name="Wilkins M.J."/>
            <person name="Karaoz U."/>
            <person name="Brodie E.L."/>
            <person name="Williams K.H."/>
            <person name="Hubbard S.S."/>
            <person name="Banfield J.F."/>
        </authorList>
    </citation>
    <scope>NUCLEOTIDE SEQUENCE [LARGE SCALE GENOMIC DNA]</scope>
</reference>
<proteinExistence type="inferred from homology"/>
<feature type="binding site" evidence="13">
    <location>
        <begin position="226"/>
        <end position="227"/>
    </location>
    <ligand>
        <name>FMN</name>
        <dbReference type="ChEBI" id="CHEBI:58210"/>
    </ligand>
</feature>
<keyword evidence="5 11" id="KW-0819">tRNA processing</keyword>
<evidence type="ECO:0000256" key="12">
    <source>
        <dbReference type="PIRSR" id="PIRSR006621-1"/>
    </source>
</evidence>
<dbReference type="InterPro" id="IPR001269">
    <property type="entry name" value="DUS_fam"/>
</dbReference>
<comment type="catalytic activity">
    <reaction evidence="10">
        <text>a 5,6-dihydrouridine in tRNA + NAD(+) = a uridine in tRNA + NADH + H(+)</text>
        <dbReference type="Rhea" id="RHEA:54452"/>
        <dbReference type="Rhea" id="RHEA-COMP:13339"/>
        <dbReference type="Rhea" id="RHEA-COMP:13887"/>
        <dbReference type="ChEBI" id="CHEBI:15378"/>
        <dbReference type="ChEBI" id="CHEBI:57540"/>
        <dbReference type="ChEBI" id="CHEBI:57945"/>
        <dbReference type="ChEBI" id="CHEBI:65315"/>
        <dbReference type="ChEBI" id="CHEBI:74443"/>
    </reaction>
</comment>
<evidence type="ECO:0000256" key="2">
    <source>
        <dbReference type="ARBA" id="ARBA00022555"/>
    </source>
</evidence>
<feature type="binding site" evidence="13">
    <location>
        <position position="171"/>
    </location>
    <ligand>
        <name>FMN</name>
        <dbReference type="ChEBI" id="CHEBI:58210"/>
    </ligand>
</feature>
<evidence type="ECO:0000256" key="13">
    <source>
        <dbReference type="PIRSR" id="PIRSR006621-2"/>
    </source>
</evidence>
<keyword evidence="8 11" id="KW-0560">Oxidoreductase</keyword>
<dbReference type="Pfam" id="PF01207">
    <property type="entry name" value="Dus"/>
    <property type="match status" value="1"/>
</dbReference>
<comment type="catalytic activity">
    <reaction evidence="9">
        <text>a 5,6-dihydrouridine in tRNA + NADP(+) = a uridine in tRNA + NADPH + H(+)</text>
        <dbReference type="Rhea" id="RHEA:23624"/>
        <dbReference type="Rhea" id="RHEA-COMP:13339"/>
        <dbReference type="Rhea" id="RHEA-COMP:13887"/>
        <dbReference type="ChEBI" id="CHEBI:15378"/>
        <dbReference type="ChEBI" id="CHEBI:57783"/>
        <dbReference type="ChEBI" id="CHEBI:58349"/>
        <dbReference type="ChEBI" id="CHEBI:65315"/>
        <dbReference type="ChEBI" id="CHEBI:74443"/>
    </reaction>
</comment>
<dbReference type="GO" id="GO:0017150">
    <property type="term" value="F:tRNA dihydrouridine synthase activity"/>
    <property type="evidence" value="ECO:0007669"/>
    <property type="project" value="InterPro"/>
</dbReference>
<organism evidence="15 16">
    <name type="scientific">candidate division WOR-1 bacterium RIFOXYC2_FULL_41_25</name>
    <dbReference type="NCBI Taxonomy" id="1802586"/>
    <lineage>
        <taxon>Bacteria</taxon>
        <taxon>Bacillati</taxon>
        <taxon>Saganbacteria</taxon>
    </lineage>
</organism>
<comment type="caution">
    <text evidence="15">The sequence shown here is derived from an EMBL/GenBank/DDBJ whole genome shotgun (WGS) entry which is preliminary data.</text>
</comment>
<dbReference type="InterPro" id="IPR035587">
    <property type="entry name" value="DUS-like_FMN-bd"/>
</dbReference>
<dbReference type="NCBIfam" id="TIGR00737">
    <property type="entry name" value="nifR3_yhdG"/>
    <property type="match status" value="1"/>
</dbReference>
<keyword evidence="4 11" id="KW-0288">FMN</keyword>
<evidence type="ECO:0000313" key="15">
    <source>
        <dbReference type="EMBL" id="OGC34769.1"/>
    </source>
</evidence>
<evidence type="ECO:0000256" key="3">
    <source>
        <dbReference type="ARBA" id="ARBA00022630"/>
    </source>
</evidence>
<accession>A0A1F4TQB8</accession>
<feature type="domain" description="DUS-like FMN-binding" evidence="14">
    <location>
        <begin position="14"/>
        <end position="313"/>
    </location>
</feature>
<dbReference type="InterPro" id="IPR004652">
    <property type="entry name" value="DusB-like"/>
</dbReference>
<evidence type="ECO:0000256" key="7">
    <source>
        <dbReference type="ARBA" id="ARBA00022884"/>
    </source>
</evidence>
<evidence type="ECO:0000256" key="11">
    <source>
        <dbReference type="PIRNR" id="PIRNR006621"/>
    </source>
</evidence>
<comment type="cofactor">
    <cofactor evidence="11 13">
        <name>FMN</name>
        <dbReference type="ChEBI" id="CHEBI:58210"/>
    </cofactor>
</comment>
<comment type="function">
    <text evidence="1 11">Catalyzes the synthesis of 5,6-dihydrouridine (D), a modified base found in the D-loop of most tRNAs, via the reduction of the C5-C6 double bond in target uridines.</text>
</comment>
<dbReference type="Gene3D" id="1.10.1200.80">
    <property type="entry name" value="Putative flavin oxidoreducatase, domain 2"/>
    <property type="match status" value="1"/>
</dbReference>
<feature type="active site" description="Proton donor" evidence="12">
    <location>
        <position position="101"/>
    </location>
</feature>
<dbReference type="PANTHER" id="PTHR45846:SF1">
    <property type="entry name" value="TRNA-DIHYDROURIDINE(47) SYNTHASE [NAD(P)(+)]-LIKE"/>
    <property type="match status" value="1"/>
</dbReference>
<evidence type="ECO:0000259" key="14">
    <source>
        <dbReference type="Pfam" id="PF01207"/>
    </source>
</evidence>
<dbReference type="CDD" id="cd02801">
    <property type="entry name" value="DUS_like_FMN"/>
    <property type="match status" value="1"/>
</dbReference>
<dbReference type="AlphaFoldDB" id="A0A1F4TQB8"/>
<dbReference type="SUPFAM" id="SSF51395">
    <property type="entry name" value="FMN-linked oxidoreductases"/>
    <property type="match status" value="1"/>
</dbReference>
<dbReference type="Gene3D" id="3.20.20.70">
    <property type="entry name" value="Aldolase class I"/>
    <property type="match status" value="1"/>
</dbReference>
<dbReference type="GO" id="GO:0050660">
    <property type="term" value="F:flavin adenine dinucleotide binding"/>
    <property type="evidence" value="ECO:0007669"/>
    <property type="project" value="InterPro"/>
</dbReference>
<dbReference type="EMBL" id="MEUI01000013">
    <property type="protein sequence ID" value="OGC34769.1"/>
    <property type="molecule type" value="Genomic_DNA"/>
</dbReference>
<name>A0A1F4TQB8_UNCSA</name>
<keyword evidence="2" id="KW-0820">tRNA-binding</keyword>
<feature type="binding site" evidence="13">
    <location>
        <position position="140"/>
    </location>
    <ligand>
        <name>FMN</name>
        <dbReference type="ChEBI" id="CHEBI:58210"/>
    </ligand>
</feature>
<evidence type="ECO:0000256" key="1">
    <source>
        <dbReference type="ARBA" id="ARBA00002790"/>
    </source>
</evidence>
<evidence type="ECO:0000256" key="6">
    <source>
        <dbReference type="ARBA" id="ARBA00022857"/>
    </source>
</evidence>
<dbReference type="InterPro" id="IPR024036">
    <property type="entry name" value="tRNA-dHydroUridine_Synthase_C"/>
</dbReference>
<comment type="similarity">
    <text evidence="11">Belongs to the dus family.</text>
</comment>
<evidence type="ECO:0000256" key="8">
    <source>
        <dbReference type="ARBA" id="ARBA00023002"/>
    </source>
</evidence>
<keyword evidence="3 11" id="KW-0285">Flavoprotein</keyword>
<evidence type="ECO:0000256" key="4">
    <source>
        <dbReference type="ARBA" id="ARBA00022643"/>
    </source>
</evidence>
<dbReference type="Proteomes" id="UP000177309">
    <property type="component" value="Unassembled WGS sequence"/>
</dbReference>
<protein>
    <recommendedName>
        <fullName evidence="11">tRNA-dihydrouridine synthase</fullName>
        <ecNumber evidence="11">1.3.1.-</ecNumber>
    </recommendedName>
</protein>
<sequence>MKIGNKKIETNVFLSPLAGCADLAFRLIAREFGAGFGFFEMLDANALIYGASKNIEILKSHPDDQPIAAQLLGSGTDKMVEAARKLLEIVQPTFIDINAACPAKKVLKKKAGAYLLSRPEDLYRIISSLTQAISLPITVKLRTGFDERNVARVVEIAKKCQQSGAAALFVHGRTQKQAYTGEIDYEAIKAIKYNVTIPVFGSGNVFSPKKAKEMVDRTGCDGVLVARGSFGDPWIFKNIEQYLATGTVADQVSLELKIAVLKKHLAYVQKYKQRRPRGNIGFMRKIAMWYLKKDEVRRRVTEVKSYEELLELIDSVMGNV</sequence>